<protein>
    <submittedName>
        <fullName evidence="1">Uncharacterized protein</fullName>
    </submittedName>
</protein>
<accession>A0A0G1YGP0</accession>
<reference evidence="1 2" key="1">
    <citation type="journal article" date="2015" name="Nature">
        <title>rRNA introns, odd ribosomes, and small enigmatic genomes across a large radiation of phyla.</title>
        <authorList>
            <person name="Brown C.T."/>
            <person name="Hug L.A."/>
            <person name="Thomas B.C."/>
            <person name="Sharon I."/>
            <person name="Castelle C.J."/>
            <person name="Singh A."/>
            <person name="Wilkins M.J."/>
            <person name="Williams K.H."/>
            <person name="Banfield J.F."/>
        </authorList>
    </citation>
    <scope>NUCLEOTIDE SEQUENCE [LARGE SCALE GENOMIC DNA]</scope>
</reference>
<evidence type="ECO:0000313" key="2">
    <source>
        <dbReference type="Proteomes" id="UP000034119"/>
    </source>
</evidence>
<dbReference type="STRING" id="1618342.UY40_C0015G0010"/>
<gene>
    <name evidence="1" type="ORF">UY40_C0015G0010</name>
</gene>
<dbReference type="AlphaFoldDB" id="A0A0G1YGP0"/>
<dbReference type="EMBL" id="LCPW01000015">
    <property type="protein sequence ID" value="KKW05564.1"/>
    <property type="molecule type" value="Genomic_DNA"/>
</dbReference>
<organism evidence="1 2">
    <name type="scientific">candidate division CPR1 bacterium GW2011_GWC1_49_13</name>
    <dbReference type="NCBI Taxonomy" id="1618342"/>
    <lineage>
        <taxon>Bacteria</taxon>
        <taxon>candidate division CPR1</taxon>
    </lineage>
</organism>
<comment type="caution">
    <text evidence="1">The sequence shown here is derived from an EMBL/GenBank/DDBJ whole genome shotgun (WGS) entry which is preliminary data.</text>
</comment>
<dbReference type="Proteomes" id="UP000034119">
    <property type="component" value="Unassembled WGS sequence"/>
</dbReference>
<evidence type="ECO:0000313" key="1">
    <source>
        <dbReference type="EMBL" id="KKW05564.1"/>
    </source>
</evidence>
<proteinExistence type="predicted"/>
<sequence length="44" mass="4516">MSLHLPALRTSPVGNFLRAAVGTLYKAGRFGLLAEGFAALATVG</sequence>
<name>A0A0G1YGP0_9BACT</name>